<gene>
    <name evidence="2" type="ORF">O181_089755</name>
</gene>
<name>A0A9Q3P6A8_9BASI</name>
<dbReference type="InterPro" id="IPR013103">
    <property type="entry name" value="RVT_2"/>
</dbReference>
<keyword evidence="3" id="KW-1185">Reference proteome</keyword>
<evidence type="ECO:0000313" key="3">
    <source>
        <dbReference type="Proteomes" id="UP000765509"/>
    </source>
</evidence>
<dbReference type="PANTHER" id="PTHR11439:SF483">
    <property type="entry name" value="PEPTIDE SYNTHASE GLIP-LIKE, PUTATIVE (AFU_ORTHOLOGUE AFUA_3G12920)-RELATED"/>
    <property type="match status" value="1"/>
</dbReference>
<dbReference type="Proteomes" id="UP000765509">
    <property type="component" value="Unassembled WGS sequence"/>
</dbReference>
<dbReference type="AlphaFoldDB" id="A0A9Q3P6A8"/>
<dbReference type="PANTHER" id="PTHR11439">
    <property type="entry name" value="GAG-POL-RELATED RETROTRANSPOSON"/>
    <property type="match status" value="1"/>
</dbReference>
<comment type="caution">
    <text evidence="2">The sequence shown here is derived from an EMBL/GenBank/DDBJ whole genome shotgun (WGS) entry which is preliminary data.</text>
</comment>
<organism evidence="2 3">
    <name type="scientific">Austropuccinia psidii MF-1</name>
    <dbReference type="NCBI Taxonomy" id="1389203"/>
    <lineage>
        <taxon>Eukaryota</taxon>
        <taxon>Fungi</taxon>
        <taxon>Dikarya</taxon>
        <taxon>Basidiomycota</taxon>
        <taxon>Pucciniomycotina</taxon>
        <taxon>Pucciniomycetes</taxon>
        <taxon>Pucciniales</taxon>
        <taxon>Sphaerophragmiaceae</taxon>
        <taxon>Austropuccinia</taxon>
    </lineage>
</organism>
<proteinExistence type="predicted"/>
<dbReference type="CDD" id="cd09272">
    <property type="entry name" value="RNase_HI_RT_Ty1"/>
    <property type="match status" value="1"/>
</dbReference>
<reference evidence="2" key="1">
    <citation type="submission" date="2021-03" db="EMBL/GenBank/DDBJ databases">
        <title>Draft genome sequence of rust myrtle Austropuccinia psidii MF-1, a brazilian biotype.</title>
        <authorList>
            <person name="Quecine M.C."/>
            <person name="Pachon D.M.R."/>
            <person name="Bonatelli M.L."/>
            <person name="Correr F.H."/>
            <person name="Franceschini L.M."/>
            <person name="Leite T.F."/>
            <person name="Margarido G.R.A."/>
            <person name="Almeida C.A."/>
            <person name="Ferrarezi J.A."/>
            <person name="Labate C.A."/>
        </authorList>
    </citation>
    <scope>NUCLEOTIDE SEQUENCE</scope>
    <source>
        <strain evidence="2">MF-1</strain>
    </source>
</reference>
<dbReference type="Pfam" id="PF07727">
    <property type="entry name" value="RVT_2"/>
    <property type="match status" value="1"/>
</dbReference>
<evidence type="ECO:0000313" key="2">
    <source>
        <dbReference type="EMBL" id="MBW0550040.1"/>
    </source>
</evidence>
<protein>
    <recommendedName>
        <fullName evidence="1">Reverse transcriptase Ty1/copia-type domain-containing protein</fullName>
    </recommendedName>
</protein>
<dbReference type="OrthoDB" id="414945at2759"/>
<dbReference type="EMBL" id="AVOT02055514">
    <property type="protein sequence ID" value="MBW0550040.1"/>
    <property type="molecule type" value="Genomic_DNA"/>
</dbReference>
<dbReference type="SUPFAM" id="SSF56672">
    <property type="entry name" value="DNA/RNA polymerases"/>
    <property type="match status" value="1"/>
</dbReference>
<feature type="domain" description="Reverse transcriptase Ty1/copia-type" evidence="1">
    <location>
        <begin position="94"/>
        <end position="166"/>
    </location>
</feature>
<sequence>MMRFLLSHAAITNQKVRQADFVIAYLNSKLPKDESVYIELPDGFVDWLKETKPTTYIEDIGIELINNPKTFVIKLKKALYGLKQAARSWYETLVDDIILIGKEANNILKRLKKDFKVKDLGLASHILGIKISQSDHMITLSQQHYIEELISQYGLEDSKLSMTPMQSNIKLETATDKEHEEFKKLNINYRAAIGSLNYLSQCTRPDLAYTVGTLSQFLEKPSLSHWSAFKRALKYLRKTKNLGLTYDMNSSSDIIGYLDSSWAEENNRRLCCGYVFTYGGAAISWRSKRMNAVSVSSTESEFRALLGTFQEGKWLRQINSDITSTDPKQMLIYCDNQGAINRAKNEVYHSRTKHIDVHYNFIIDYIKHNFIRLEYITTNEMVADCMTKALDRVKHQSFNNHMGLNDIESYVANISLCMLGLRGCVEESNQKHASERKASVLYKSRRLLKRKAPLYISPDIVKRQKKSKVLFYCCIRYWDRDGTTFHLRRPIYK</sequence>
<dbReference type="InterPro" id="IPR043502">
    <property type="entry name" value="DNA/RNA_pol_sf"/>
</dbReference>
<evidence type="ECO:0000259" key="1">
    <source>
        <dbReference type="Pfam" id="PF07727"/>
    </source>
</evidence>
<accession>A0A9Q3P6A8</accession>